<dbReference type="PANTHER" id="PTHR10151:SF120">
    <property type="entry name" value="BIS(5'-ADENOSYL)-TRIPHOSPHATASE"/>
    <property type="match status" value="1"/>
</dbReference>
<name>A0A3N4Z8P7_9MICO</name>
<dbReference type="PANTHER" id="PTHR10151">
    <property type="entry name" value="ECTONUCLEOTIDE PYROPHOSPHATASE/PHOSPHODIESTERASE"/>
    <property type="match status" value="1"/>
</dbReference>
<dbReference type="InterPro" id="IPR017850">
    <property type="entry name" value="Alkaline_phosphatase_core_sf"/>
</dbReference>
<organism evidence="1 2">
    <name type="scientific">Georgenia muralis</name>
    <dbReference type="NCBI Taxonomy" id="154117"/>
    <lineage>
        <taxon>Bacteria</taxon>
        <taxon>Bacillati</taxon>
        <taxon>Actinomycetota</taxon>
        <taxon>Actinomycetes</taxon>
        <taxon>Micrococcales</taxon>
        <taxon>Bogoriellaceae</taxon>
        <taxon>Georgenia</taxon>
    </lineage>
</organism>
<dbReference type="AlphaFoldDB" id="A0A3N4Z8P7"/>
<gene>
    <name evidence="1" type="ORF">EDD32_3185</name>
</gene>
<proteinExistence type="predicted"/>
<evidence type="ECO:0000313" key="1">
    <source>
        <dbReference type="EMBL" id="RPF28647.1"/>
    </source>
</evidence>
<dbReference type="Pfam" id="PF01663">
    <property type="entry name" value="Phosphodiest"/>
    <property type="match status" value="1"/>
</dbReference>
<comment type="caution">
    <text evidence="1">The sequence shown here is derived from an EMBL/GenBank/DDBJ whole genome shotgun (WGS) entry which is preliminary data.</text>
</comment>
<keyword evidence="2" id="KW-1185">Reference proteome</keyword>
<accession>A0A3N4Z8P7</accession>
<dbReference type="GO" id="GO:0016787">
    <property type="term" value="F:hydrolase activity"/>
    <property type="evidence" value="ECO:0007669"/>
    <property type="project" value="UniProtKB-ARBA"/>
</dbReference>
<dbReference type="InterPro" id="IPR002591">
    <property type="entry name" value="Phosphodiest/P_Trfase"/>
</dbReference>
<reference evidence="1 2" key="1">
    <citation type="submission" date="2018-11" db="EMBL/GenBank/DDBJ databases">
        <title>Sequencing the genomes of 1000 actinobacteria strains.</title>
        <authorList>
            <person name="Klenk H.-P."/>
        </authorList>
    </citation>
    <scope>NUCLEOTIDE SEQUENCE [LARGE SCALE GENOMIC DNA]</scope>
    <source>
        <strain evidence="1 2">DSM 14418</strain>
    </source>
</reference>
<dbReference type="RefSeq" id="WP_246006174.1">
    <property type="nucleotide sequence ID" value="NZ_RKRA01000001.1"/>
</dbReference>
<sequence>MPVEHPHLRSVMPAALDAVGLATTSAGRTSAEDRSLLGLPAAPRVCVVLVDGLGVRMLAERGGHAPFLRSAGARTLTTTFPSTTAAAITTLGTGELPGRTGMLGYSVRDPGHGGVLNLIQWDGASVTPREWQRTDTLFEQLAGRRAAGEELPEVVSVGPARFVGSGLTEAALRGVRNVSAELLPERVDAAVAQLRRGAAAVYLYWGDVDHTGHVHGWGSWQWGEEMESTDRELRRLERSLPPGTLLVITADHGMVDVTDRVDVATTPALAAGVELVAGEPRACHVYTRPGAAPDVARRWREVLGERAWVVDREELVATGLLGPVAPERAAAIGDVVAVMTGRHAVVDSRTQPARSLALVGMHGALTPDELEVPLVQAVV</sequence>
<evidence type="ECO:0000313" key="2">
    <source>
        <dbReference type="Proteomes" id="UP000280726"/>
    </source>
</evidence>
<dbReference type="Gene3D" id="3.40.720.10">
    <property type="entry name" value="Alkaline Phosphatase, subunit A"/>
    <property type="match status" value="1"/>
</dbReference>
<dbReference type="EMBL" id="RKRA01000001">
    <property type="protein sequence ID" value="RPF28647.1"/>
    <property type="molecule type" value="Genomic_DNA"/>
</dbReference>
<protein>
    <submittedName>
        <fullName evidence="1">Type I phosphodiesterase/nucleotide pyrophosphatase</fullName>
    </submittedName>
</protein>
<dbReference type="Proteomes" id="UP000280726">
    <property type="component" value="Unassembled WGS sequence"/>
</dbReference>
<dbReference type="SUPFAM" id="SSF53649">
    <property type="entry name" value="Alkaline phosphatase-like"/>
    <property type="match status" value="1"/>
</dbReference>